<sequence>MKTIITEGSSCGAILFNGEVKAKKTMKKHRRSLTRALEKKPIKKTPLKDIILSVFHWGGGKVLVLRRFKHKFTIYVIACVPVRLKSPTALISA</sequence>
<dbReference type="Proteomes" id="UP001164250">
    <property type="component" value="Chromosome 6"/>
</dbReference>
<evidence type="ECO:0000313" key="2">
    <source>
        <dbReference type="Proteomes" id="UP001164250"/>
    </source>
</evidence>
<organism evidence="1 2">
    <name type="scientific">Pistacia atlantica</name>
    <dbReference type="NCBI Taxonomy" id="434234"/>
    <lineage>
        <taxon>Eukaryota</taxon>
        <taxon>Viridiplantae</taxon>
        <taxon>Streptophyta</taxon>
        <taxon>Embryophyta</taxon>
        <taxon>Tracheophyta</taxon>
        <taxon>Spermatophyta</taxon>
        <taxon>Magnoliopsida</taxon>
        <taxon>eudicotyledons</taxon>
        <taxon>Gunneridae</taxon>
        <taxon>Pentapetalae</taxon>
        <taxon>rosids</taxon>
        <taxon>malvids</taxon>
        <taxon>Sapindales</taxon>
        <taxon>Anacardiaceae</taxon>
        <taxon>Pistacia</taxon>
    </lineage>
</organism>
<dbReference type="EMBL" id="CM047902">
    <property type="protein sequence ID" value="KAJ0094474.1"/>
    <property type="molecule type" value="Genomic_DNA"/>
</dbReference>
<protein>
    <submittedName>
        <fullName evidence="1">Uncharacterized protein</fullName>
    </submittedName>
</protein>
<evidence type="ECO:0000313" key="1">
    <source>
        <dbReference type="EMBL" id="KAJ0094474.1"/>
    </source>
</evidence>
<reference evidence="2" key="1">
    <citation type="journal article" date="2023" name="G3 (Bethesda)">
        <title>Genome assembly and association tests identify interacting loci associated with vigor, precocity, and sex in interspecific pistachio rootstocks.</title>
        <authorList>
            <person name="Palmer W."/>
            <person name="Jacygrad E."/>
            <person name="Sagayaradj S."/>
            <person name="Cavanaugh K."/>
            <person name="Han R."/>
            <person name="Bertier L."/>
            <person name="Beede B."/>
            <person name="Kafkas S."/>
            <person name="Golino D."/>
            <person name="Preece J."/>
            <person name="Michelmore R."/>
        </authorList>
    </citation>
    <scope>NUCLEOTIDE SEQUENCE [LARGE SCALE GENOMIC DNA]</scope>
</reference>
<gene>
    <name evidence="1" type="ORF">Patl1_16916</name>
</gene>
<keyword evidence="2" id="KW-1185">Reference proteome</keyword>
<accession>A0ACC1B6F3</accession>
<comment type="caution">
    <text evidence="1">The sequence shown here is derived from an EMBL/GenBank/DDBJ whole genome shotgun (WGS) entry which is preliminary data.</text>
</comment>
<name>A0ACC1B6F3_9ROSI</name>
<proteinExistence type="predicted"/>